<dbReference type="GO" id="GO:0004197">
    <property type="term" value="F:cysteine-type endopeptidase activity"/>
    <property type="evidence" value="ECO:0007669"/>
    <property type="project" value="InterPro"/>
</dbReference>
<evidence type="ECO:0000256" key="1">
    <source>
        <dbReference type="ARBA" id="ARBA00010134"/>
    </source>
</evidence>
<dbReference type="InterPro" id="IPR011042">
    <property type="entry name" value="6-blade_b-propeller_TolB-like"/>
</dbReference>
<feature type="domain" description="Peptidase C14A caspase catalytic" evidence="2">
    <location>
        <begin position="5"/>
        <end position="257"/>
    </location>
</feature>
<dbReference type="CDD" id="cd05819">
    <property type="entry name" value="NHL"/>
    <property type="match status" value="1"/>
</dbReference>
<dbReference type="EMBL" id="CAJNOJ010000338">
    <property type="protein sequence ID" value="CAF1406741.1"/>
    <property type="molecule type" value="Genomic_DNA"/>
</dbReference>
<dbReference type="Proteomes" id="UP000663852">
    <property type="component" value="Unassembled WGS sequence"/>
</dbReference>
<dbReference type="GO" id="GO:0006508">
    <property type="term" value="P:proteolysis"/>
    <property type="evidence" value="ECO:0007669"/>
    <property type="project" value="InterPro"/>
</dbReference>
<dbReference type="PANTHER" id="PTHR22576">
    <property type="entry name" value="MUCOSA ASSOCIATED LYMPHOID TISSUE LYMPHOMA TRANSLOCATION PROTEIN 1/PARACASPASE"/>
    <property type="match status" value="1"/>
</dbReference>
<accession>A0A815LDU2</accession>
<gene>
    <name evidence="3" type="ORF">EDS130_LOCUS36414</name>
</gene>
<dbReference type="PANTHER" id="PTHR22576:SF37">
    <property type="entry name" value="MUCOSA-ASSOCIATED LYMPHOID TISSUE LYMPHOMA TRANSLOCATION PROTEIN 1"/>
    <property type="match status" value="1"/>
</dbReference>
<dbReference type="InterPro" id="IPR011600">
    <property type="entry name" value="Pept_C14_caspase"/>
</dbReference>
<dbReference type="InterPro" id="IPR029030">
    <property type="entry name" value="Caspase-like_dom_sf"/>
</dbReference>
<dbReference type="OrthoDB" id="417046at2759"/>
<evidence type="ECO:0000313" key="4">
    <source>
        <dbReference type="Proteomes" id="UP000663852"/>
    </source>
</evidence>
<comment type="similarity">
    <text evidence="1">Belongs to the peptidase C14A family.</text>
</comment>
<organism evidence="3 4">
    <name type="scientific">Adineta ricciae</name>
    <name type="common">Rotifer</name>
    <dbReference type="NCBI Taxonomy" id="249248"/>
    <lineage>
        <taxon>Eukaryota</taxon>
        <taxon>Metazoa</taxon>
        <taxon>Spiralia</taxon>
        <taxon>Gnathifera</taxon>
        <taxon>Rotifera</taxon>
        <taxon>Eurotatoria</taxon>
        <taxon>Bdelloidea</taxon>
        <taxon>Adinetida</taxon>
        <taxon>Adinetidae</taxon>
        <taxon>Adineta</taxon>
    </lineage>
</organism>
<dbReference type="Gene3D" id="3.40.50.1460">
    <property type="match status" value="1"/>
</dbReference>
<comment type="caution">
    <text evidence="3">The sequence shown here is derived from an EMBL/GenBank/DDBJ whole genome shotgun (WGS) entry which is preliminary data.</text>
</comment>
<dbReference type="InterPro" id="IPR052039">
    <property type="entry name" value="Caspase-related_regulators"/>
</dbReference>
<name>A0A815LDU2_ADIRI</name>
<proteinExistence type="inferred from homology"/>
<dbReference type="Gene3D" id="2.120.10.30">
    <property type="entry name" value="TolB, C-terminal domain"/>
    <property type="match status" value="2"/>
</dbReference>
<dbReference type="AlphaFoldDB" id="A0A815LDU2"/>
<dbReference type="Pfam" id="PF08450">
    <property type="entry name" value="SGL"/>
    <property type="match status" value="1"/>
</dbReference>
<dbReference type="SUPFAM" id="SSF101898">
    <property type="entry name" value="NHL repeat"/>
    <property type="match status" value="1"/>
</dbReference>
<dbReference type="InterPro" id="IPR015917">
    <property type="entry name" value="Pept_C14A"/>
</dbReference>
<protein>
    <recommendedName>
        <fullName evidence="2">Peptidase C14A caspase catalytic domain-containing protein</fullName>
    </recommendedName>
</protein>
<sequence>MARAEYRNDSRRKLALIIGNGDYVMGRSLFNTTNDAKRMTNVLKHLGFVIHGGEPKLNVTFDEFAVTLTSFICSIGPNDLVLFYYSGHGIQWEDQNYLIPVDNFKEENNRRVELSGIDLKRHAINAQTFLNTLDDRDPFAILFFLDCCRTYHLRHEELRKNRSKGDLSTHFQGLRLMPLKIGSLIAFACAPGTTADDGNSEEKNGLFTKHLLRHLSTSEEDIFGILTNVTKGVVEESNKHQIPHVTFSLTEKIFLFNEKQIESKFNKWKQKGTTVAGGYGKGHELNQLWHPIGIFIGKRLNLFIADYHNHRIIRWKPNESQGTIVAGGKGMNQLNCPTYVIVDEENDSLIIADNGNKRVVRWWNENEQEVLIDNIQCCRLTMDRDGLLYVSDWNKHEVRRWKIGEKGRGKVVAGGNGEGDQLNQLNSPGFIFVDDEESVYVSDYENHRVMKWRKGAKEGIVVAGGNGCGNHPNQLNGPQGICVDKFGCIYVADWGNDRIMRWCKGDREGEIIVGGNESNQLCFPMDISFDVKGNLYVTNYGDHRITRFDLYS</sequence>
<evidence type="ECO:0000313" key="3">
    <source>
        <dbReference type="EMBL" id="CAF1406741.1"/>
    </source>
</evidence>
<dbReference type="Pfam" id="PF00656">
    <property type="entry name" value="Peptidase_C14"/>
    <property type="match status" value="1"/>
</dbReference>
<evidence type="ECO:0000259" key="2">
    <source>
        <dbReference type="SMART" id="SM00115"/>
    </source>
</evidence>
<dbReference type="SMART" id="SM00115">
    <property type="entry name" value="CASc"/>
    <property type="match status" value="1"/>
</dbReference>
<dbReference type="SUPFAM" id="SSF52129">
    <property type="entry name" value="Caspase-like"/>
    <property type="match status" value="1"/>
</dbReference>
<dbReference type="InterPro" id="IPR013658">
    <property type="entry name" value="SGL"/>
</dbReference>
<reference evidence="3" key="1">
    <citation type="submission" date="2021-02" db="EMBL/GenBank/DDBJ databases">
        <authorList>
            <person name="Nowell W R."/>
        </authorList>
    </citation>
    <scope>NUCLEOTIDE SEQUENCE</scope>
</reference>